<sequence>MESEKSRDPLKKMFSDLRKVLSTLKPSHHPRGVPLANWEALDAAARQHILLSEAGTASIPFSRLTMAQVFLYFGIHKNPETFNWPSLGRQRPPNLGRHRDDNPSCTHEKKITRDEESQKKTTKKTTSDSDSDDFVRPSSDNDEAATHMSITKKDPDLEISYEWMQDRHLTWKKPALAVSKRSFARIYELNGPKARTQRFHPAAGNRRVYEL</sequence>
<proteinExistence type="predicted"/>
<evidence type="ECO:0000313" key="2">
    <source>
        <dbReference type="EMBL" id="PYI32316.1"/>
    </source>
</evidence>
<keyword evidence="3" id="KW-1185">Reference proteome</keyword>
<evidence type="ECO:0000313" key="3">
    <source>
        <dbReference type="Proteomes" id="UP000248817"/>
    </source>
</evidence>
<feature type="compositionally biased region" description="Basic and acidic residues" evidence="1">
    <location>
        <begin position="97"/>
        <end position="119"/>
    </location>
</feature>
<protein>
    <submittedName>
        <fullName evidence="2">Uncharacterized protein</fullName>
    </submittedName>
</protein>
<gene>
    <name evidence="2" type="ORF">BP00DRAFT_414887</name>
</gene>
<dbReference type="AlphaFoldDB" id="A0A2V5JB51"/>
<dbReference type="Proteomes" id="UP000248817">
    <property type="component" value="Unassembled WGS sequence"/>
</dbReference>
<feature type="region of interest" description="Disordered" evidence="1">
    <location>
        <begin position="82"/>
        <end position="151"/>
    </location>
</feature>
<accession>A0A2V5JB51</accession>
<evidence type="ECO:0000256" key="1">
    <source>
        <dbReference type="SAM" id="MobiDB-lite"/>
    </source>
</evidence>
<dbReference type="EMBL" id="KZ825494">
    <property type="protein sequence ID" value="PYI32316.1"/>
    <property type="molecule type" value="Genomic_DNA"/>
</dbReference>
<name>A0A2V5JB51_9EURO</name>
<organism evidence="2 3">
    <name type="scientific">Aspergillus indologenus CBS 114.80</name>
    <dbReference type="NCBI Taxonomy" id="1450541"/>
    <lineage>
        <taxon>Eukaryota</taxon>
        <taxon>Fungi</taxon>
        <taxon>Dikarya</taxon>
        <taxon>Ascomycota</taxon>
        <taxon>Pezizomycotina</taxon>
        <taxon>Eurotiomycetes</taxon>
        <taxon>Eurotiomycetidae</taxon>
        <taxon>Eurotiales</taxon>
        <taxon>Aspergillaceae</taxon>
        <taxon>Aspergillus</taxon>
        <taxon>Aspergillus subgen. Circumdati</taxon>
    </lineage>
</organism>
<reference evidence="2 3" key="1">
    <citation type="submission" date="2018-02" db="EMBL/GenBank/DDBJ databases">
        <title>The genomes of Aspergillus section Nigri reveals drivers in fungal speciation.</title>
        <authorList>
            <consortium name="DOE Joint Genome Institute"/>
            <person name="Vesth T.C."/>
            <person name="Nybo J."/>
            <person name="Theobald S."/>
            <person name="Brandl J."/>
            <person name="Frisvad J.C."/>
            <person name="Nielsen K.F."/>
            <person name="Lyhne E.K."/>
            <person name="Kogle M.E."/>
            <person name="Kuo A."/>
            <person name="Riley R."/>
            <person name="Clum A."/>
            <person name="Nolan M."/>
            <person name="Lipzen A."/>
            <person name="Salamov A."/>
            <person name="Henrissat B."/>
            <person name="Wiebenga A."/>
            <person name="De vries R.P."/>
            <person name="Grigoriev I.V."/>
            <person name="Mortensen U.H."/>
            <person name="Andersen M.R."/>
            <person name="Baker S.E."/>
        </authorList>
    </citation>
    <scope>NUCLEOTIDE SEQUENCE [LARGE SCALE GENOMIC DNA]</scope>
    <source>
        <strain evidence="2 3">CBS 114.80</strain>
    </source>
</reference>